<accession>A0A4S8KF01</accession>
<dbReference type="AlphaFoldDB" id="A0A4S8KF01"/>
<feature type="region of interest" description="Disordered" evidence="1">
    <location>
        <begin position="1"/>
        <end position="37"/>
    </location>
</feature>
<proteinExistence type="predicted"/>
<dbReference type="Proteomes" id="UP000317650">
    <property type="component" value="Chromosome 4"/>
</dbReference>
<organism evidence="2 3">
    <name type="scientific">Musa balbisiana</name>
    <name type="common">Banana</name>
    <dbReference type="NCBI Taxonomy" id="52838"/>
    <lineage>
        <taxon>Eukaryota</taxon>
        <taxon>Viridiplantae</taxon>
        <taxon>Streptophyta</taxon>
        <taxon>Embryophyta</taxon>
        <taxon>Tracheophyta</taxon>
        <taxon>Spermatophyta</taxon>
        <taxon>Magnoliopsida</taxon>
        <taxon>Liliopsida</taxon>
        <taxon>Zingiberales</taxon>
        <taxon>Musaceae</taxon>
        <taxon>Musa</taxon>
    </lineage>
</organism>
<sequence length="129" mass="14243">MLPIHGGRSPTSPLLERSRIEMDDADDSQSGRGPEIPVSARTSLNMFIWPSQLGGLPKCNGGLKERSSSWRFRSRESSAGIGPQRRFRDRSNVCRLARLAKLEGILPVNRLLEKKMSVSVARRPMAAGS</sequence>
<keyword evidence="3" id="KW-1185">Reference proteome</keyword>
<gene>
    <name evidence="2" type="ORF">C4D60_Mb04t27090</name>
</gene>
<evidence type="ECO:0000313" key="3">
    <source>
        <dbReference type="Proteomes" id="UP000317650"/>
    </source>
</evidence>
<evidence type="ECO:0000256" key="1">
    <source>
        <dbReference type="SAM" id="MobiDB-lite"/>
    </source>
</evidence>
<name>A0A4S8KF01_MUSBA</name>
<evidence type="ECO:0000313" key="2">
    <source>
        <dbReference type="EMBL" id="THU73840.1"/>
    </source>
</evidence>
<dbReference type="EMBL" id="PYDT01000001">
    <property type="protein sequence ID" value="THU73840.1"/>
    <property type="molecule type" value="Genomic_DNA"/>
</dbReference>
<reference evidence="2 3" key="1">
    <citation type="journal article" date="2019" name="Nat. Plants">
        <title>Genome sequencing of Musa balbisiana reveals subgenome evolution and function divergence in polyploid bananas.</title>
        <authorList>
            <person name="Yao X."/>
        </authorList>
    </citation>
    <scope>NUCLEOTIDE SEQUENCE [LARGE SCALE GENOMIC DNA]</scope>
    <source>
        <strain evidence="3">cv. DH-PKW</strain>
        <tissue evidence="2">Leaves</tissue>
    </source>
</reference>
<comment type="caution">
    <text evidence="2">The sequence shown here is derived from an EMBL/GenBank/DDBJ whole genome shotgun (WGS) entry which is preliminary data.</text>
</comment>
<protein>
    <submittedName>
        <fullName evidence="2">Uncharacterized protein</fullName>
    </submittedName>
</protein>